<dbReference type="EMBL" id="OD568665">
    <property type="protein sequence ID" value="CAD7447213.1"/>
    <property type="molecule type" value="Genomic_DNA"/>
</dbReference>
<comment type="similarity">
    <text evidence="3">Belongs to the riboflavin transporter family.</text>
</comment>
<evidence type="ECO:0000313" key="10">
    <source>
        <dbReference type="EMBL" id="CAD7447213.1"/>
    </source>
</evidence>
<protein>
    <recommendedName>
        <fullName evidence="11">Solute carrier family 52, riboflavin transporter, member 3-A</fullName>
    </recommendedName>
</protein>
<feature type="transmembrane region" description="Helical" evidence="9">
    <location>
        <begin position="259"/>
        <end position="278"/>
    </location>
</feature>
<dbReference type="AlphaFoldDB" id="A0A7R9F569"/>
<feature type="transmembrane region" description="Helical" evidence="9">
    <location>
        <begin position="455"/>
        <end position="477"/>
    </location>
</feature>
<dbReference type="PANTHER" id="PTHR12929:SF10">
    <property type="entry name" value="RIBOFLAVIN TRANSPORTER"/>
    <property type="match status" value="1"/>
</dbReference>
<dbReference type="PANTHER" id="PTHR12929">
    <property type="entry name" value="SOLUTE CARRIER FAMILY 52"/>
    <property type="match status" value="1"/>
</dbReference>
<feature type="transmembrane region" description="Helical" evidence="9">
    <location>
        <begin position="225"/>
        <end position="247"/>
    </location>
</feature>
<dbReference type="Pfam" id="PF06237">
    <property type="entry name" value="SLC52_ribofla_tr"/>
    <property type="match status" value="2"/>
</dbReference>
<gene>
    <name evidence="10" type="ORF">TBIB3V08_LOCUS9529</name>
</gene>
<evidence type="ECO:0000256" key="5">
    <source>
        <dbReference type="ARBA" id="ARBA00022475"/>
    </source>
</evidence>
<feature type="transmembrane region" description="Helical" evidence="9">
    <location>
        <begin position="728"/>
        <end position="751"/>
    </location>
</feature>
<dbReference type="GO" id="GO:0005886">
    <property type="term" value="C:plasma membrane"/>
    <property type="evidence" value="ECO:0007669"/>
    <property type="project" value="UniProtKB-SubCell"/>
</dbReference>
<feature type="transmembrane region" description="Helical" evidence="9">
    <location>
        <begin position="697"/>
        <end position="721"/>
    </location>
</feature>
<evidence type="ECO:0000256" key="6">
    <source>
        <dbReference type="ARBA" id="ARBA00022692"/>
    </source>
</evidence>
<evidence type="ECO:0000256" key="4">
    <source>
        <dbReference type="ARBA" id="ARBA00022448"/>
    </source>
</evidence>
<proteinExistence type="inferred from homology"/>
<evidence type="ECO:0000256" key="9">
    <source>
        <dbReference type="SAM" id="Phobius"/>
    </source>
</evidence>
<feature type="transmembrane region" description="Helical" evidence="9">
    <location>
        <begin position="484"/>
        <end position="505"/>
    </location>
</feature>
<keyword evidence="5" id="KW-1003">Cell membrane</keyword>
<keyword evidence="6 9" id="KW-0812">Transmembrane</keyword>
<sequence>MECSGGSVRPVVKHLPSVLKALNSILEEHSETEKQHMIKVRGPLTHHPNRGGVVSTLSQRKCKSHPNPPYGSLGANSLLRTVLQTEATPLLPLRCKKHSRVEGALSSTMSFCNCRMALANHKLGVDLLAIFFGIGAWIGINGMYVQLPLIVQTQPEGWNLPSYLSIIIQVANIGPISYTLLEKFWPNKVKDSWLICGILSLGSTSVILMAFLYQKTTYIGGEEHSTALFALVFFIALVGCTSSVLFMPFMRHFRDIYLISYYVGEGLSGFVPSIAALIQGVGGNPTCINQTYENGTSHVVSYTSPPRFSTQSFFIFLFCMFLLSNISFILLNNLNWCKTEKVYLSTRKNSLRQSGQNSPVAITRLQSEDKSISEEDITEANKNAGFISSSNGVALYEEFNDPNQMARSSSTQNRSLLSRRVYVYYLVLVSWLCLFGNGLFPGIQSYSCLPYGNVAYHLSVTLGSMANPLACFLAFFLPYSSVRATSLMALICTLISCYIATTAVMSPSPPLVGTTGGEALVVSSLGHLTPPLVVTTGEALVVSSLGQLTPPLMGTTGGEVLVVSLLGPLTPPLVGTRGEALMVSSSGHLTPPLVGTTGGEALVVSSLGNLTPPLMGTGGEALVVSSLGHLTPPLMELGERLLWSSYTATHGTRRETLVVSSLGHLTPPLVGTTGGEALVVSSLGHLTPPLVGTTGEALVVLSWVVFTGLISYIKVSVATLFRLEGGRALFWCGAVQQMGSAAGAILGFFLVNFGDIFHTYFPCQDS</sequence>
<dbReference type="GO" id="GO:0032217">
    <property type="term" value="F:riboflavin transmembrane transporter activity"/>
    <property type="evidence" value="ECO:0007669"/>
    <property type="project" value="InterPro"/>
</dbReference>
<keyword evidence="4" id="KW-0813">Transport</keyword>
<feature type="transmembrane region" description="Helical" evidence="9">
    <location>
        <begin position="313"/>
        <end position="331"/>
    </location>
</feature>
<keyword evidence="7 9" id="KW-1133">Transmembrane helix</keyword>
<name>A0A7R9F569_9NEOP</name>
<dbReference type="InterPro" id="IPR009357">
    <property type="entry name" value="Riboflavin_transptr"/>
</dbReference>
<organism evidence="10">
    <name type="scientific">Timema bartmani</name>
    <dbReference type="NCBI Taxonomy" id="61472"/>
    <lineage>
        <taxon>Eukaryota</taxon>
        <taxon>Metazoa</taxon>
        <taxon>Ecdysozoa</taxon>
        <taxon>Arthropoda</taxon>
        <taxon>Hexapoda</taxon>
        <taxon>Insecta</taxon>
        <taxon>Pterygota</taxon>
        <taxon>Neoptera</taxon>
        <taxon>Polyneoptera</taxon>
        <taxon>Phasmatodea</taxon>
        <taxon>Timematodea</taxon>
        <taxon>Timematoidea</taxon>
        <taxon>Timematidae</taxon>
        <taxon>Timema</taxon>
    </lineage>
</organism>
<feature type="transmembrane region" description="Helical" evidence="9">
    <location>
        <begin position="123"/>
        <end position="140"/>
    </location>
</feature>
<evidence type="ECO:0000256" key="8">
    <source>
        <dbReference type="ARBA" id="ARBA00023136"/>
    </source>
</evidence>
<comment type="catalytic activity">
    <reaction evidence="1">
        <text>riboflavin(in) = riboflavin(out)</text>
        <dbReference type="Rhea" id="RHEA:35015"/>
        <dbReference type="ChEBI" id="CHEBI:57986"/>
    </reaction>
</comment>
<feature type="transmembrane region" description="Helical" evidence="9">
    <location>
        <begin position="422"/>
        <end position="443"/>
    </location>
</feature>
<evidence type="ECO:0000256" key="3">
    <source>
        <dbReference type="ARBA" id="ARBA00006366"/>
    </source>
</evidence>
<evidence type="ECO:0000256" key="2">
    <source>
        <dbReference type="ARBA" id="ARBA00004651"/>
    </source>
</evidence>
<comment type="subcellular location">
    <subcellularLocation>
        <location evidence="2">Cell membrane</location>
        <topology evidence="2">Multi-pass membrane protein</topology>
    </subcellularLocation>
</comment>
<reference evidence="10" key="1">
    <citation type="submission" date="2020-11" db="EMBL/GenBank/DDBJ databases">
        <authorList>
            <person name="Tran Van P."/>
        </authorList>
    </citation>
    <scope>NUCLEOTIDE SEQUENCE</scope>
</reference>
<evidence type="ECO:0008006" key="11">
    <source>
        <dbReference type="Google" id="ProtNLM"/>
    </source>
</evidence>
<keyword evidence="8 9" id="KW-0472">Membrane</keyword>
<accession>A0A7R9F569</accession>
<feature type="transmembrane region" description="Helical" evidence="9">
    <location>
        <begin position="193"/>
        <end position="213"/>
    </location>
</feature>
<evidence type="ECO:0000256" key="7">
    <source>
        <dbReference type="ARBA" id="ARBA00022989"/>
    </source>
</evidence>
<evidence type="ECO:0000256" key="1">
    <source>
        <dbReference type="ARBA" id="ARBA00000215"/>
    </source>
</evidence>
<feature type="transmembrane region" description="Helical" evidence="9">
    <location>
        <begin position="160"/>
        <end position="181"/>
    </location>
</feature>